<dbReference type="PANTHER" id="PTHR46112">
    <property type="entry name" value="AMINOPEPTIDASE"/>
    <property type="match status" value="1"/>
</dbReference>
<keyword evidence="3" id="KW-1185">Reference proteome</keyword>
<name>A0A5C4LWG3_9PSEU</name>
<dbReference type="CDD" id="cd01066">
    <property type="entry name" value="APP_MetAP"/>
    <property type="match status" value="1"/>
</dbReference>
<protein>
    <submittedName>
        <fullName evidence="2">Aminopeptidase P family protein</fullName>
    </submittedName>
</protein>
<feature type="domain" description="Peptidase M24" evidence="1">
    <location>
        <begin position="138"/>
        <end position="333"/>
    </location>
</feature>
<evidence type="ECO:0000313" key="3">
    <source>
        <dbReference type="Proteomes" id="UP000305546"/>
    </source>
</evidence>
<dbReference type="GO" id="GO:0004177">
    <property type="term" value="F:aminopeptidase activity"/>
    <property type="evidence" value="ECO:0007669"/>
    <property type="project" value="UniProtKB-KW"/>
</dbReference>
<accession>A0A5C4LWG3</accession>
<dbReference type="SUPFAM" id="SSF53092">
    <property type="entry name" value="Creatinase/prolidase N-terminal domain"/>
    <property type="match status" value="1"/>
</dbReference>
<evidence type="ECO:0000313" key="2">
    <source>
        <dbReference type="EMBL" id="TNC23781.1"/>
    </source>
</evidence>
<comment type="caution">
    <text evidence="2">The sequence shown here is derived from an EMBL/GenBank/DDBJ whole genome shotgun (WGS) entry which is preliminary data.</text>
</comment>
<dbReference type="InterPro" id="IPR000994">
    <property type="entry name" value="Pept_M24"/>
</dbReference>
<dbReference type="Pfam" id="PF00557">
    <property type="entry name" value="Peptidase_M24"/>
    <property type="match status" value="1"/>
</dbReference>
<keyword evidence="2" id="KW-0031">Aminopeptidase</keyword>
<organism evidence="2 3">
    <name type="scientific">Amycolatopsis alkalitolerans</name>
    <dbReference type="NCBI Taxonomy" id="2547244"/>
    <lineage>
        <taxon>Bacteria</taxon>
        <taxon>Bacillati</taxon>
        <taxon>Actinomycetota</taxon>
        <taxon>Actinomycetes</taxon>
        <taxon>Pseudonocardiales</taxon>
        <taxon>Pseudonocardiaceae</taxon>
        <taxon>Amycolatopsis</taxon>
    </lineage>
</organism>
<evidence type="ECO:0000259" key="1">
    <source>
        <dbReference type="Pfam" id="PF00557"/>
    </source>
</evidence>
<dbReference type="Gene3D" id="3.90.230.10">
    <property type="entry name" value="Creatinase/methionine aminopeptidase superfamily"/>
    <property type="match status" value="1"/>
</dbReference>
<dbReference type="Proteomes" id="UP000305546">
    <property type="component" value="Unassembled WGS sequence"/>
</dbReference>
<proteinExistence type="predicted"/>
<keyword evidence="2" id="KW-0645">Protease</keyword>
<gene>
    <name evidence="2" type="ORF">FG385_20730</name>
</gene>
<sequence length="351" mass="37647">MVLNSYQAVTHFAGTNLLSQLLLPDRLTYLLVTRTGVSLVTCNLEASQARAQSGIQRVAEYVEFEEPPESCLARELVRHSLAPAKIGVKARRLPGHSRDEIVALLPGLELVPIDDDIQLLQTFKYDKIRDRLAGATCATQKAIDEAVAAARHTSTELDVVSAIISGISGDGGVPVFCFFGSGPRTVLGHPEGRDVRLERGTVWRTDVGARFDGGVMSDVARCGVVGEPNPRQERAFATIQAAQRAGFEPLRPGATAADVYAAVRTTIREAGYDWDVPHVGHGLGVGVHEEPVFSPGNQTVLSPGMVVNVEPMLFLVDSGGEAFHTEDLAVVTESGHRLVTAPQTELLRIGS</sequence>
<dbReference type="EMBL" id="VDFW01000018">
    <property type="protein sequence ID" value="TNC23781.1"/>
    <property type="molecule type" value="Genomic_DNA"/>
</dbReference>
<dbReference type="OrthoDB" id="9803194at2"/>
<dbReference type="InterPro" id="IPR050659">
    <property type="entry name" value="Peptidase_M24B"/>
</dbReference>
<dbReference type="InterPro" id="IPR036005">
    <property type="entry name" value="Creatinase/aminopeptidase-like"/>
</dbReference>
<reference evidence="2 3" key="1">
    <citation type="submission" date="2019-06" db="EMBL/GenBank/DDBJ databases">
        <title>Amycolatopsis alkalitolerans sp. nov., isolated from Gastrodia elata Blume.</title>
        <authorList>
            <person name="Narsing Rao M.P."/>
            <person name="Li W.J."/>
        </authorList>
    </citation>
    <scope>NUCLEOTIDE SEQUENCE [LARGE SCALE GENOMIC DNA]</scope>
    <source>
        <strain evidence="2 3">SYSUP0005</strain>
    </source>
</reference>
<dbReference type="InterPro" id="IPR029149">
    <property type="entry name" value="Creatin/AminoP/Spt16_N"/>
</dbReference>
<keyword evidence="2" id="KW-0378">Hydrolase</keyword>
<dbReference type="PANTHER" id="PTHR46112:SF2">
    <property type="entry name" value="XAA-PRO AMINOPEPTIDASE P-RELATED"/>
    <property type="match status" value="1"/>
</dbReference>
<dbReference type="SUPFAM" id="SSF55920">
    <property type="entry name" value="Creatinase/aminopeptidase"/>
    <property type="match status" value="1"/>
</dbReference>
<dbReference type="AlphaFoldDB" id="A0A5C4LWG3"/>
<dbReference type="Gene3D" id="3.40.350.10">
    <property type="entry name" value="Creatinase/prolidase N-terminal domain"/>
    <property type="match status" value="1"/>
</dbReference>